<evidence type="ECO:0000256" key="5">
    <source>
        <dbReference type="ARBA" id="ARBA00022989"/>
    </source>
</evidence>
<dbReference type="InterPro" id="IPR035906">
    <property type="entry name" value="MetI-like_sf"/>
</dbReference>
<dbReference type="EMBL" id="LZLS01000209">
    <property type="protein sequence ID" value="OBK21087.1"/>
    <property type="molecule type" value="Genomic_DNA"/>
</dbReference>
<feature type="transmembrane region" description="Helical" evidence="7">
    <location>
        <begin position="138"/>
        <end position="156"/>
    </location>
</feature>
<evidence type="ECO:0000256" key="3">
    <source>
        <dbReference type="ARBA" id="ARBA00022475"/>
    </source>
</evidence>
<evidence type="ECO:0000259" key="8">
    <source>
        <dbReference type="PROSITE" id="PS50928"/>
    </source>
</evidence>
<comment type="caution">
    <text evidence="9">The sequence shown here is derived from an EMBL/GenBank/DDBJ whole genome shotgun (WGS) entry which is preliminary data.</text>
</comment>
<keyword evidence="6 7" id="KW-0472">Membrane</keyword>
<evidence type="ECO:0000256" key="6">
    <source>
        <dbReference type="ARBA" id="ARBA00023136"/>
    </source>
</evidence>
<organism evidence="9 10">
    <name type="scientific">Mycobacterium asiaticum</name>
    <dbReference type="NCBI Taxonomy" id="1790"/>
    <lineage>
        <taxon>Bacteria</taxon>
        <taxon>Bacillati</taxon>
        <taxon>Actinomycetota</taxon>
        <taxon>Actinomycetes</taxon>
        <taxon>Mycobacteriales</taxon>
        <taxon>Mycobacteriaceae</taxon>
        <taxon>Mycobacterium</taxon>
    </lineage>
</organism>
<name>A0A1A3NL51_MYCAS</name>
<accession>A0A1A3NL51</accession>
<dbReference type="RefSeq" id="WP_065146598.1">
    <property type="nucleotide sequence ID" value="NZ_LZLS01000209.1"/>
</dbReference>
<evidence type="ECO:0000256" key="2">
    <source>
        <dbReference type="ARBA" id="ARBA00022448"/>
    </source>
</evidence>
<comment type="similarity">
    <text evidence="7">Belongs to the binding-protein-dependent transport system permease family.</text>
</comment>
<dbReference type="InterPro" id="IPR000515">
    <property type="entry name" value="MetI-like"/>
</dbReference>
<evidence type="ECO:0000256" key="4">
    <source>
        <dbReference type="ARBA" id="ARBA00022692"/>
    </source>
</evidence>
<proteinExistence type="inferred from homology"/>
<keyword evidence="2 7" id="KW-0813">Transport</keyword>
<reference evidence="9 10" key="1">
    <citation type="submission" date="2016-06" db="EMBL/GenBank/DDBJ databases">
        <authorList>
            <person name="Kjaerup R.B."/>
            <person name="Dalgaard T.S."/>
            <person name="Juul-Madsen H.R."/>
        </authorList>
    </citation>
    <scope>NUCLEOTIDE SEQUENCE [LARGE SCALE GENOMIC DNA]</scope>
    <source>
        <strain evidence="9 10">1165133.8</strain>
    </source>
</reference>
<comment type="subcellular location">
    <subcellularLocation>
        <location evidence="1 7">Cell membrane</location>
        <topology evidence="1 7">Multi-pass membrane protein</topology>
    </subcellularLocation>
</comment>
<gene>
    <name evidence="9" type="ORF">A5634_10755</name>
</gene>
<dbReference type="Pfam" id="PF00528">
    <property type="entry name" value="BPD_transp_1"/>
    <property type="match status" value="1"/>
</dbReference>
<dbReference type="PROSITE" id="PS50928">
    <property type="entry name" value="ABC_TM1"/>
    <property type="match status" value="1"/>
</dbReference>
<dbReference type="PANTHER" id="PTHR43744">
    <property type="entry name" value="ABC TRANSPORTER PERMEASE PROTEIN MG189-RELATED-RELATED"/>
    <property type="match status" value="1"/>
</dbReference>
<dbReference type="OrthoDB" id="2063054at2"/>
<keyword evidence="4 7" id="KW-0812">Transmembrane</keyword>
<dbReference type="Gene3D" id="1.10.3720.10">
    <property type="entry name" value="MetI-like"/>
    <property type="match status" value="1"/>
</dbReference>
<dbReference type="GO" id="GO:0005886">
    <property type="term" value="C:plasma membrane"/>
    <property type="evidence" value="ECO:0007669"/>
    <property type="project" value="UniProtKB-SubCell"/>
</dbReference>
<dbReference type="Proteomes" id="UP000093928">
    <property type="component" value="Unassembled WGS sequence"/>
</dbReference>
<feature type="transmembrane region" description="Helical" evidence="7">
    <location>
        <begin position="236"/>
        <end position="257"/>
    </location>
</feature>
<feature type="transmembrane region" description="Helical" evidence="7">
    <location>
        <begin position="7"/>
        <end position="28"/>
    </location>
</feature>
<evidence type="ECO:0000313" key="10">
    <source>
        <dbReference type="Proteomes" id="UP000093928"/>
    </source>
</evidence>
<sequence>MRSARLLGYAAMLLVVALVAGPLVFVFFTSFKDQPDIYSQPTTWWPPHWHPQNYRTATQQIPFWTYLRNSVILTSALASVKFVLGVLSAFGLVFFRFPGRNAVFLVIIAALMVPNQITVISNYALISQLGLRNTFPGIILPLAGVAFGTFLMRNHFLSLPTEVIEAARMDGARWWQLLLRVVLPMSGPTMVAFGIITVVNEWNEYLWPFLMADDESVAPLPVGLTFLQQAEGVTNWGPVMAVTLLAMLPILLIFIALQRQMIKGLTSGAVKG</sequence>
<keyword evidence="5 7" id="KW-1133">Transmembrane helix</keyword>
<dbReference type="GO" id="GO:0055085">
    <property type="term" value="P:transmembrane transport"/>
    <property type="evidence" value="ECO:0007669"/>
    <property type="project" value="InterPro"/>
</dbReference>
<evidence type="ECO:0000256" key="7">
    <source>
        <dbReference type="RuleBase" id="RU363032"/>
    </source>
</evidence>
<dbReference type="CDD" id="cd06261">
    <property type="entry name" value="TM_PBP2"/>
    <property type="match status" value="1"/>
</dbReference>
<keyword evidence="3" id="KW-1003">Cell membrane</keyword>
<evidence type="ECO:0000256" key="1">
    <source>
        <dbReference type="ARBA" id="ARBA00004651"/>
    </source>
</evidence>
<feature type="transmembrane region" description="Helical" evidence="7">
    <location>
        <begin position="71"/>
        <end position="95"/>
    </location>
</feature>
<dbReference type="AlphaFoldDB" id="A0A1A3NL51"/>
<protein>
    <submittedName>
        <fullName evidence="9">Glycerol-3-phosphate ABC transporter permease</fullName>
    </submittedName>
</protein>
<dbReference type="PANTHER" id="PTHR43744:SF13">
    <property type="entry name" value="SN-GLYCEROL-3-PHOSPHATE TRANSPORT INTEGRAL MEMBRANE PROTEIN ABC TRANSPORTER UGPE-RELATED"/>
    <property type="match status" value="1"/>
</dbReference>
<feature type="transmembrane region" description="Helical" evidence="7">
    <location>
        <begin position="177"/>
        <end position="199"/>
    </location>
</feature>
<feature type="domain" description="ABC transmembrane type-1" evidence="8">
    <location>
        <begin position="67"/>
        <end position="257"/>
    </location>
</feature>
<evidence type="ECO:0000313" key="9">
    <source>
        <dbReference type="EMBL" id="OBK21087.1"/>
    </source>
</evidence>
<dbReference type="SUPFAM" id="SSF161098">
    <property type="entry name" value="MetI-like"/>
    <property type="match status" value="1"/>
</dbReference>
<feature type="transmembrane region" description="Helical" evidence="7">
    <location>
        <begin position="102"/>
        <end position="126"/>
    </location>
</feature>